<dbReference type="InterPro" id="IPR007889">
    <property type="entry name" value="HTH_Psq"/>
</dbReference>
<keyword evidence="6" id="KW-1185">Reference proteome</keyword>
<keyword evidence="3" id="KW-0238">DNA-binding</keyword>
<dbReference type="Proteomes" id="UP000008820">
    <property type="component" value="Chromosome 1"/>
</dbReference>
<dbReference type="Pfam" id="PF04218">
    <property type="entry name" value="CENP-B_N"/>
    <property type="match status" value="1"/>
</dbReference>
<dbReference type="SMART" id="SM00674">
    <property type="entry name" value="CENPB"/>
    <property type="match status" value="1"/>
</dbReference>
<protein>
    <submittedName>
        <fullName evidence="5">Uncharacterized protein</fullName>
    </submittedName>
</protein>
<sequence>MDSNGDRMELLVDPQRFKMRQRRSFSLAEKMKILDRMAKGQSATKIARDYNVNESTIRHMRKQEATIRLAANSMTSKVASGSKRNRNLQMSKMEACLTTWLDDLRAKRLPVWHSKIKSKALQLYDLIGKHELYEHVGFAASTGWFERFKKKYDLFELRPYEDRPPPSEVEFKTTMKSAIQDGHISLGQIFTVETSAFHWKLLPGIKSEERVTMLFSCDASGEFVTLPKLYGAKKETSSDSVFVDFDKAGSVTSEDVRNWFYKIFVPKAENHLKKSNLPDRAIVLLANDQNHPTDLEHYSFDVATIPPGCNPTCLPTAQGILVHFNAVYLKQLSLRMKDAVRSGETFEEAWNEYSFNDTTEVLKSTIANLDKKMMKNGWSYLLDTTKEDCSNDKILKETVSILHSLGLKNITLDELKNQITPRELSNEEIVDIFFKHQKELEELNHMHFVEPNDASKSIPEELDPIEKRMIVGEINHHLAALVSARKFFDLKDKNKVRSEAIAKRLKQVGIWMREMRNEISPPDLIDGIPMGIKIEPIEIEVEIESMDSDE</sequence>
<dbReference type="GO" id="GO:0003677">
    <property type="term" value="F:DNA binding"/>
    <property type="evidence" value="ECO:0007669"/>
    <property type="project" value="UniProtKB-KW"/>
</dbReference>
<dbReference type="PANTHER" id="PTHR19303:SF52">
    <property type="entry name" value="TIGGER TRANSPOSABLE ELEMENT-DERIVED PROTEIN 6"/>
    <property type="match status" value="1"/>
</dbReference>
<dbReference type="Gene3D" id="1.10.10.10">
    <property type="entry name" value="Winged helix-like DNA-binding domain superfamily/Winged helix DNA-binding domain"/>
    <property type="match status" value="1"/>
</dbReference>
<reference evidence="5 6" key="1">
    <citation type="submission" date="2017-06" db="EMBL/GenBank/DDBJ databases">
        <title>Aedes aegypti genome working group (AGWG) sequencing and assembly.</title>
        <authorList>
            <consortium name="Aedes aegypti Genome Working Group (AGWG)"/>
            <person name="Matthews B.J."/>
        </authorList>
    </citation>
    <scope>NUCLEOTIDE SEQUENCE [LARGE SCALE GENOMIC DNA]</scope>
    <source>
        <strain evidence="5 6">LVP_AGWG</strain>
    </source>
</reference>
<dbReference type="PROSITE" id="PS51253">
    <property type="entry name" value="HTH_CENPB"/>
    <property type="match status" value="1"/>
</dbReference>
<gene>
    <name evidence="5" type="primary">110677044</name>
</gene>
<comment type="similarity">
    <text evidence="2">Belongs to the tigger transposable element derived protein family.</text>
</comment>
<evidence type="ECO:0000256" key="2">
    <source>
        <dbReference type="ARBA" id="ARBA00010881"/>
    </source>
</evidence>
<dbReference type="SUPFAM" id="SSF46689">
    <property type="entry name" value="Homeodomain-like"/>
    <property type="match status" value="2"/>
</dbReference>
<dbReference type="AlphaFoldDB" id="A0A6I8TQE4"/>
<proteinExistence type="inferred from homology"/>
<dbReference type="InterPro" id="IPR004875">
    <property type="entry name" value="DDE_SF_endonuclease_dom"/>
</dbReference>
<dbReference type="GO" id="GO:0005634">
    <property type="term" value="C:nucleus"/>
    <property type="evidence" value="ECO:0007669"/>
    <property type="project" value="UniProtKB-SubCell"/>
</dbReference>
<comment type="subcellular location">
    <subcellularLocation>
        <location evidence="1">Nucleus</location>
    </subcellularLocation>
</comment>
<dbReference type="Pfam" id="PF03184">
    <property type="entry name" value="DDE_1"/>
    <property type="match status" value="1"/>
</dbReference>
<keyword evidence="4" id="KW-0539">Nucleus</keyword>
<dbReference type="InterPro" id="IPR036388">
    <property type="entry name" value="WH-like_DNA-bd_sf"/>
</dbReference>
<dbReference type="Gene3D" id="1.10.10.60">
    <property type="entry name" value="Homeodomain-like"/>
    <property type="match status" value="1"/>
</dbReference>
<organism evidence="5 6">
    <name type="scientific">Aedes aegypti</name>
    <name type="common">Yellowfever mosquito</name>
    <name type="synonym">Culex aegypti</name>
    <dbReference type="NCBI Taxonomy" id="7159"/>
    <lineage>
        <taxon>Eukaryota</taxon>
        <taxon>Metazoa</taxon>
        <taxon>Ecdysozoa</taxon>
        <taxon>Arthropoda</taxon>
        <taxon>Hexapoda</taxon>
        <taxon>Insecta</taxon>
        <taxon>Pterygota</taxon>
        <taxon>Neoptera</taxon>
        <taxon>Endopterygota</taxon>
        <taxon>Diptera</taxon>
        <taxon>Nematocera</taxon>
        <taxon>Culicoidea</taxon>
        <taxon>Culicidae</taxon>
        <taxon>Culicinae</taxon>
        <taxon>Aedini</taxon>
        <taxon>Aedes</taxon>
        <taxon>Stegomyia</taxon>
    </lineage>
</organism>
<reference evidence="5" key="2">
    <citation type="submission" date="2020-05" db="UniProtKB">
        <authorList>
            <consortium name="EnsemblMetazoa"/>
        </authorList>
    </citation>
    <scope>IDENTIFICATION</scope>
    <source>
        <strain evidence="5">LVP_AGWG</strain>
    </source>
</reference>
<name>A0A6I8TQE4_AEDAE</name>
<dbReference type="Pfam" id="PF03221">
    <property type="entry name" value="HTH_Tnp_Tc5"/>
    <property type="match status" value="1"/>
</dbReference>
<evidence type="ECO:0000256" key="1">
    <source>
        <dbReference type="ARBA" id="ARBA00004123"/>
    </source>
</evidence>
<dbReference type="InterPro" id="IPR009057">
    <property type="entry name" value="Homeodomain-like_sf"/>
</dbReference>
<accession>A0A6I8TQE4</accession>
<evidence type="ECO:0000256" key="3">
    <source>
        <dbReference type="ARBA" id="ARBA00023125"/>
    </source>
</evidence>
<evidence type="ECO:0000313" key="6">
    <source>
        <dbReference type="Proteomes" id="UP000008820"/>
    </source>
</evidence>
<dbReference type="EnsemblMetazoa" id="AAEL023166-RA">
    <property type="protein sequence ID" value="AAEL023166-PA"/>
    <property type="gene ID" value="AAEL023166"/>
</dbReference>
<dbReference type="InterPro" id="IPR050863">
    <property type="entry name" value="CenT-Element_Derived"/>
</dbReference>
<evidence type="ECO:0000256" key="4">
    <source>
        <dbReference type="ARBA" id="ARBA00023242"/>
    </source>
</evidence>
<dbReference type="PANTHER" id="PTHR19303">
    <property type="entry name" value="TRANSPOSON"/>
    <property type="match status" value="1"/>
</dbReference>
<dbReference type="InterPro" id="IPR006600">
    <property type="entry name" value="HTH_CenpB_DNA-bd_dom"/>
</dbReference>
<dbReference type="OrthoDB" id="125347at2759"/>
<dbReference type="InParanoid" id="A0A6I8TQE4"/>
<evidence type="ECO:0000313" key="5">
    <source>
        <dbReference type="EnsemblMetazoa" id="AAEL023166-PA"/>
    </source>
</evidence>